<dbReference type="InterPro" id="IPR001763">
    <property type="entry name" value="Rhodanese-like_dom"/>
</dbReference>
<protein>
    <submittedName>
        <fullName evidence="2">Putative adenylyltransferase/sulfurtransferase MoeZ</fullName>
    </submittedName>
</protein>
<dbReference type="PROSITE" id="PS50206">
    <property type="entry name" value="RHODANESE_3"/>
    <property type="match status" value="1"/>
</dbReference>
<keyword evidence="2" id="KW-0548">Nucleotidyltransferase</keyword>
<dbReference type="Pfam" id="PF00581">
    <property type="entry name" value="Rhodanese"/>
    <property type="match status" value="1"/>
</dbReference>
<dbReference type="InterPro" id="IPR036873">
    <property type="entry name" value="Rhodanese-like_dom_sf"/>
</dbReference>
<proteinExistence type="predicted"/>
<dbReference type="CDD" id="cd00158">
    <property type="entry name" value="RHOD"/>
    <property type="match status" value="1"/>
</dbReference>
<keyword evidence="3" id="KW-1185">Reference proteome</keyword>
<dbReference type="SUPFAM" id="SSF52821">
    <property type="entry name" value="Rhodanese/Cell cycle control phosphatase"/>
    <property type="match status" value="1"/>
</dbReference>
<organism evidence="2 3">
    <name type="scientific">Streptococcus canis</name>
    <dbReference type="NCBI Taxonomy" id="1329"/>
    <lineage>
        <taxon>Bacteria</taxon>
        <taxon>Bacillati</taxon>
        <taxon>Bacillota</taxon>
        <taxon>Bacilli</taxon>
        <taxon>Lactobacillales</taxon>
        <taxon>Streptococcaceae</taxon>
        <taxon>Streptococcus</taxon>
    </lineage>
</organism>
<evidence type="ECO:0000313" key="2">
    <source>
        <dbReference type="EMBL" id="VDC42485.1"/>
    </source>
</evidence>
<reference evidence="2 3" key="1">
    <citation type="submission" date="2018-10" db="EMBL/GenBank/DDBJ databases">
        <authorList>
            <consortium name="Molecular Microbiology and Infection Unit (UMMI)"/>
            <person name="Machado M."/>
        </authorList>
    </citation>
    <scope>NUCLEOTIDE SEQUENCE [LARGE SCALE GENOMIC DNA]</scope>
    <source>
        <strain evidence="2">FMV2238.02</strain>
    </source>
</reference>
<evidence type="ECO:0000313" key="3">
    <source>
        <dbReference type="Proteomes" id="UP000280759"/>
    </source>
</evidence>
<keyword evidence="2" id="KW-0808">Transferase</keyword>
<dbReference type="SMART" id="SM00450">
    <property type="entry name" value="RHOD"/>
    <property type="match status" value="1"/>
</dbReference>
<dbReference type="EMBL" id="UXEP01000011">
    <property type="protein sequence ID" value="VDC42485.1"/>
    <property type="molecule type" value="Genomic_DNA"/>
</dbReference>
<feature type="domain" description="Rhodanese" evidence="1">
    <location>
        <begin position="14"/>
        <end position="97"/>
    </location>
</feature>
<evidence type="ECO:0000259" key="1">
    <source>
        <dbReference type="PROSITE" id="PS50206"/>
    </source>
</evidence>
<dbReference type="AlphaFoldDB" id="A0A3P5XPV9"/>
<dbReference type="PANTHER" id="PTHR43031">
    <property type="entry name" value="FAD-DEPENDENT OXIDOREDUCTASE"/>
    <property type="match status" value="1"/>
</dbReference>
<accession>A0A3P5XPV9</accession>
<name>A0A3P5XPV9_STRCB</name>
<dbReference type="PANTHER" id="PTHR43031:SF1">
    <property type="entry name" value="PYRIDINE NUCLEOTIDE-DISULPHIDE OXIDOREDUCTASE"/>
    <property type="match status" value="1"/>
</dbReference>
<dbReference type="RefSeq" id="WP_125074171.1">
    <property type="nucleotide sequence ID" value="NZ_JAGQEU010000005.1"/>
</dbReference>
<dbReference type="InterPro" id="IPR050229">
    <property type="entry name" value="GlpE_sulfurtransferase"/>
</dbReference>
<dbReference type="Proteomes" id="UP000280759">
    <property type="component" value="Unassembled WGS sequence"/>
</dbReference>
<dbReference type="Gene3D" id="3.40.250.10">
    <property type="entry name" value="Rhodanese-like domain"/>
    <property type="match status" value="1"/>
</dbReference>
<sequence>MQTESPETLRVAIDQGHVLVIDVREPEEYQKGHIPAAINMPLSTFSDHYQELEFEQEIHVICQTGVRSAQAVAFLEEKGFPAITVEGGMKAWKDNLKVEPSKL</sequence>
<dbReference type="GO" id="GO:0016779">
    <property type="term" value="F:nucleotidyltransferase activity"/>
    <property type="evidence" value="ECO:0007669"/>
    <property type="project" value="UniProtKB-KW"/>
</dbReference>
<gene>
    <name evidence="2" type="primary">moeZ</name>
    <name evidence="2" type="ORF">FMV2238Y02_09320</name>
</gene>